<comment type="caution">
    <text evidence="2">The sequence shown here is derived from an EMBL/GenBank/DDBJ whole genome shotgun (WGS) entry which is preliminary data.</text>
</comment>
<feature type="compositionally biased region" description="Basic and acidic residues" evidence="1">
    <location>
        <begin position="612"/>
        <end position="624"/>
    </location>
</feature>
<reference evidence="2" key="1">
    <citation type="submission" date="2021-03" db="EMBL/GenBank/DDBJ databases">
        <title>Revisited historic fungal species revealed as producer of novel bioactive compounds through whole genome sequencing and comparative genomics.</title>
        <authorList>
            <person name="Vignolle G.A."/>
            <person name="Hochenegger N."/>
            <person name="Mach R.L."/>
            <person name="Mach-Aigner A.R."/>
            <person name="Javad Rahimi M."/>
            <person name="Salim K.A."/>
            <person name="Chan C.M."/>
            <person name="Lim L.B.L."/>
            <person name="Cai F."/>
            <person name="Druzhinina I.S."/>
            <person name="U'Ren J.M."/>
            <person name="Derntl C."/>
        </authorList>
    </citation>
    <scope>NUCLEOTIDE SEQUENCE</scope>
    <source>
        <strain evidence="2">TUCIM 5799</strain>
    </source>
</reference>
<keyword evidence="3" id="KW-1185">Reference proteome</keyword>
<feature type="region of interest" description="Disordered" evidence="1">
    <location>
        <begin position="612"/>
        <end position="636"/>
    </location>
</feature>
<dbReference type="Proteomes" id="UP000829685">
    <property type="component" value="Unassembled WGS sequence"/>
</dbReference>
<accession>A0A9Q0AK23</accession>
<feature type="region of interest" description="Disordered" evidence="1">
    <location>
        <begin position="452"/>
        <end position="488"/>
    </location>
</feature>
<evidence type="ECO:0000256" key="1">
    <source>
        <dbReference type="SAM" id="MobiDB-lite"/>
    </source>
</evidence>
<gene>
    <name evidence="2" type="ORF">JX265_008669</name>
</gene>
<proteinExistence type="predicted"/>
<feature type="region of interest" description="Disordered" evidence="1">
    <location>
        <begin position="1"/>
        <end position="50"/>
    </location>
</feature>
<evidence type="ECO:0000313" key="2">
    <source>
        <dbReference type="EMBL" id="KAI1864298.1"/>
    </source>
</evidence>
<feature type="region of interest" description="Disordered" evidence="1">
    <location>
        <begin position="500"/>
        <end position="539"/>
    </location>
</feature>
<name>A0A9Q0AK23_9PEZI</name>
<feature type="region of interest" description="Disordered" evidence="1">
    <location>
        <begin position="150"/>
        <end position="175"/>
    </location>
</feature>
<protein>
    <submittedName>
        <fullName evidence="2">Uncharacterized protein</fullName>
    </submittedName>
</protein>
<dbReference type="AlphaFoldDB" id="A0A9Q0AK23"/>
<sequence length="885" mass="98678">MKGIEEPSTKHGVPPEGKDIDPQDGSPDSRPDAYIHLGPQDPGKSWKSISDRTTKLVKRRLNVNRGLADAEQRRDGKAPHLKEEFLARDERVSAEEQRHLRSLDGRLNQLVSQSLAGLRDSDAGDIDFAKQHLAAFKAHLRAHNKLNVESTQGPGAVVDNRRDAATKSSPQPNKRLKCPGLSPKPSTRLLQLKRKCHKLIEARNTLSRDLLEEAMRRDVSIESLQLEGRLLRRDEGLKTREAQHLEQITRKYEDAKDCLGAFPTKDTIRHFNKAERLLGRFKTHLDKAHRRPFGETDGSALSDQSESAPSTYYVDTRGTSVPTQEGLRGEESQALPLLATRKLIVTKTWKLMKRRDKLDEQLLEAAQKETIDQPTYDLRDNILRLRDHLWKCEQKHLTHLSSKHRRARRRIAKYNRLIDIRDEYRLRRALTLFKAHLGPYWKFNEPDEQYLESSPEVDDADTKQLSRLESGSEPSGRKRKATSSDGKSVKRLQVDDLFHVSGRGDTASNSQPMDDEGKLEFSSRVPVEVRTPPSEETSEDRLRLGHLVAPHLDDATVVYDRPGAKGASECDYLMSGGILTVPLLMLMASSSPVRTAEVDISGAGDTVATARPKEEKFPKNRPSEESSLSPSFGIHCHDLPMNAQSSDSARAITRKSACSLPGNNKNCSGRPLGNQDSPTLKTSKAQRLIRMKQSTPLNKTQLTPKLMGLVHPTPVEGPRPPGSRSIRINGPVQLYNCLNPPNDAERPQGYSRGSSRTSSEKQASQSRPASPWIGRSTTPIPPPEIPRSHLLPENSGQTTLSAPPPVTTSVPLHLSPPGPMTDVSKKRKKKERKSLEKLSNGKKPTIVAAANLVELAQSGSHSGLTDEDRKALESEAKRWRNMLNL</sequence>
<feature type="compositionally biased region" description="Polar residues" evidence="1">
    <location>
        <begin position="299"/>
        <end position="310"/>
    </location>
</feature>
<dbReference type="EMBL" id="JAFIMR010000024">
    <property type="protein sequence ID" value="KAI1864298.1"/>
    <property type="molecule type" value="Genomic_DNA"/>
</dbReference>
<feature type="compositionally biased region" description="Polar residues" evidence="1">
    <location>
        <begin position="751"/>
        <end position="768"/>
    </location>
</feature>
<organism evidence="2 3">
    <name type="scientific">Neoarthrinium moseri</name>
    <dbReference type="NCBI Taxonomy" id="1658444"/>
    <lineage>
        <taxon>Eukaryota</taxon>
        <taxon>Fungi</taxon>
        <taxon>Dikarya</taxon>
        <taxon>Ascomycota</taxon>
        <taxon>Pezizomycotina</taxon>
        <taxon>Sordariomycetes</taxon>
        <taxon>Xylariomycetidae</taxon>
        <taxon>Amphisphaeriales</taxon>
        <taxon>Apiosporaceae</taxon>
        <taxon>Neoarthrinium</taxon>
    </lineage>
</organism>
<evidence type="ECO:0000313" key="3">
    <source>
        <dbReference type="Proteomes" id="UP000829685"/>
    </source>
</evidence>
<feature type="region of interest" description="Disordered" evidence="1">
    <location>
        <begin position="657"/>
        <end position="844"/>
    </location>
</feature>
<feature type="region of interest" description="Disordered" evidence="1">
    <location>
        <begin position="290"/>
        <end position="328"/>
    </location>
</feature>
<feature type="compositionally biased region" description="Basic and acidic residues" evidence="1">
    <location>
        <begin position="16"/>
        <end position="33"/>
    </location>
</feature>
<feature type="compositionally biased region" description="Polar residues" evidence="1">
    <location>
        <begin position="692"/>
        <end position="703"/>
    </location>
</feature>
<feature type="compositionally biased region" description="Polar residues" evidence="1">
    <location>
        <begin position="674"/>
        <end position="685"/>
    </location>
</feature>